<evidence type="ECO:0000313" key="8">
    <source>
        <dbReference type="EMBL" id="QIL46935.1"/>
    </source>
</evidence>
<evidence type="ECO:0000256" key="2">
    <source>
        <dbReference type="ARBA" id="ARBA00022475"/>
    </source>
</evidence>
<dbReference type="EMBL" id="CP049886">
    <property type="protein sequence ID" value="QIL46935.1"/>
    <property type="molecule type" value="Genomic_DNA"/>
</dbReference>
<feature type="transmembrane region" description="Helical" evidence="6">
    <location>
        <begin position="125"/>
        <end position="143"/>
    </location>
</feature>
<comment type="subcellular location">
    <subcellularLocation>
        <location evidence="1">Cell membrane</location>
        <topology evidence="1">Multi-pass membrane protein</topology>
    </subcellularLocation>
</comment>
<keyword evidence="9" id="KW-1185">Reference proteome</keyword>
<accession>A0A6G8APS4</accession>
<dbReference type="Proteomes" id="UP000500890">
    <property type="component" value="Chromosome"/>
</dbReference>
<dbReference type="PANTHER" id="PTHR40064">
    <property type="entry name" value="MEMBRANE PROTEIN-RELATED"/>
    <property type="match status" value="1"/>
</dbReference>
<organism evidence="8 9">
    <name type="scientific">Vagococcus coleopterorum</name>
    <dbReference type="NCBI Taxonomy" id="2714946"/>
    <lineage>
        <taxon>Bacteria</taxon>
        <taxon>Bacillati</taxon>
        <taxon>Bacillota</taxon>
        <taxon>Bacilli</taxon>
        <taxon>Lactobacillales</taxon>
        <taxon>Enterococcaceae</taxon>
        <taxon>Vagococcus</taxon>
    </lineage>
</organism>
<dbReference type="RefSeq" id="WP_166008322.1">
    <property type="nucleotide sequence ID" value="NZ_CP049886.1"/>
</dbReference>
<feature type="transmembrane region" description="Helical" evidence="6">
    <location>
        <begin position="59"/>
        <end position="89"/>
    </location>
</feature>
<evidence type="ECO:0000313" key="9">
    <source>
        <dbReference type="Proteomes" id="UP000500890"/>
    </source>
</evidence>
<dbReference type="AlphaFoldDB" id="A0A6G8APS4"/>
<dbReference type="Pfam" id="PF11728">
    <property type="entry name" value="ArAE_1_C"/>
    <property type="match status" value="1"/>
</dbReference>
<dbReference type="InterPro" id="IPR052984">
    <property type="entry name" value="UPF0421"/>
</dbReference>
<evidence type="ECO:0000256" key="6">
    <source>
        <dbReference type="SAM" id="Phobius"/>
    </source>
</evidence>
<evidence type="ECO:0000256" key="3">
    <source>
        <dbReference type="ARBA" id="ARBA00022692"/>
    </source>
</evidence>
<dbReference type="GO" id="GO:0005886">
    <property type="term" value="C:plasma membrane"/>
    <property type="evidence" value="ECO:0007669"/>
    <property type="project" value="UniProtKB-SubCell"/>
</dbReference>
<dbReference type="InterPro" id="IPR038323">
    <property type="entry name" value="ArAE_1_C_sf"/>
</dbReference>
<proteinExistence type="predicted"/>
<dbReference type="InterPro" id="IPR010343">
    <property type="entry name" value="ArAE_1"/>
</dbReference>
<evidence type="ECO:0000256" key="5">
    <source>
        <dbReference type="ARBA" id="ARBA00023136"/>
    </source>
</evidence>
<dbReference type="Gene3D" id="1.20.120.940">
    <property type="entry name" value="Putative aromatic acid exporter, C-terminal domain"/>
    <property type="match status" value="1"/>
</dbReference>
<sequence>MQIKIGMRTIKTAVCAAIAIMLANFFHLASPTAAGIIALLSVTNTRRSSLETGIFRITSMVVATIVAFVCFNLIGYNAIAFGFFLLFFIPLAVRGNMSEGIAPSSVLVTHFLIAQEMTWGLVGNAFYLLFIGVGVAWVANLLLMPDSTKELEEGQKVIDEKIRQLLTGLSFYLGHPQATNSCDRYLSSLIETIDQSETKAHQHNDNKLLEDDIYFADYFSMRRLQVNILEKMNRLVKEVSESEVKVDVSEIQELFLETATALSEDNDTAELQNHLGRVLNDYREADLPATREEFEMRARLYLLLNEFDRFLNIKMDFHEEQQGNH</sequence>
<evidence type="ECO:0000256" key="4">
    <source>
        <dbReference type="ARBA" id="ARBA00022989"/>
    </source>
</evidence>
<reference evidence="8 9" key="1">
    <citation type="submission" date="2020-03" db="EMBL/GenBank/DDBJ databases">
        <title>Vagococcus sp. nov., isolated from beetles.</title>
        <authorList>
            <person name="Hyun D.-W."/>
            <person name="Bae J.-W."/>
        </authorList>
    </citation>
    <scope>NUCLEOTIDE SEQUENCE [LARGE SCALE GENOMIC DNA]</scope>
    <source>
        <strain evidence="8 9">HDW17A</strain>
    </source>
</reference>
<keyword evidence="3 6" id="KW-0812">Transmembrane</keyword>
<evidence type="ECO:0000256" key="1">
    <source>
        <dbReference type="ARBA" id="ARBA00004651"/>
    </source>
</evidence>
<dbReference type="InterPro" id="IPR021062">
    <property type="entry name" value="ArAE_1_C"/>
</dbReference>
<dbReference type="PANTHER" id="PTHR40064:SF1">
    <property type="entry name" value="MEMBRANE PROTEIN"/>
    <property type="match status" value="1"/>
</dbReference>
<protein>
    <submittedName>
        <fullName evidence="8">Aromatic acid exporter family protein</fullName>
    </submittedName>
</protein>
<keyword evidence="4 6" id="KW-1133">Transmembrane helix</keyword>
<dbReference type="KEGG" id="vah:G7081_07520"/>
<name>A0A6G8APS4_9ENTE</name>
<keyword evidence="2" id="KW-1003">Cell membrane</keyword>
<dbReference type="Pfam" id="PF06081">
    <property type="entry name" value="ArAE_1"/>
    <property type="match status" value="1"/>
</dbReference>
<gene>
    <name evidence="8" type="ORF">G7081_07520</name>
</gene>
<feature type="domain" description="Putative aromatic acid exporter C-terminal" evidence="7">
    <location>
        <begin position="149"/>
        <end position="314"/>
    </location>
</feature>
<evidence type="ECO:0000259" key="7">
    <source>
        <dbReference type="Pfam" id="PF11728"/>
    </source>
</evidence>
<keyword evidence="5 6" id="KW-0472">Membrane</keyword>